<evidence type="ECO:0000259" key="5">
    <source>
        <dbReference type="PROSITE" id="PS50097"/>
    </source>
</evidence>
<gene>
    <name evidence="7" type="ORF">TDIB3V08_LOCUS4722</name>
</gene>
<keyword evidence="2" id="KW-0539">Nucleus</keyword>
<feature type="region of interest" description="Disordered" evidence="4">
    <location>
        <begin position="366"/>
        <end position="387"/>
    </location>
</feature>
<evidence type="ECO:0000256" key="4">
    <source>
        <dbReference type="SAM" id="MobiDB-lite"/>
    </source>
</evidence>
<dbReference type="Pfam" id="PF09237">
    <property type="entry name" value="GAGA"/>
    <property type="match status" value="2"/>
</dbReference>
<dbReference type="EMBL" id="OA566187">
    <property type="protein sequence ID" value="CAD7198441.1"/>
    <property type="molecule type" value="Genomic_DNA"/>
</dbReference>
<dbReference type="InterPro" id="IPR051095">
    <property type="entry name" value="Dros_DevTransReg"/>
</dbReference>
<dbReference type="Pfam" id="PF00651">
    <property type="entry name" value="BTB"/>
    <property type="match status" value="1"/>
</dbReference>
<feature type="region of interest" description="Disordered" evidence="4">
    <location>
        <begin position="155"/>
        <end position="187"/>
    </location>
</feature>
<evidence type="ECO:0000259" key="6">
    <source>
        <dbReference type="PROSITE" id="PS50157"/>
    </source>
</evidence>
<dbReference type="SMART" id="SM00355">
    <property type="entry name" value="ZnF_C2H2"/>
    <property type="match status" value="2"/>
</dbReference>
<protein>
    <submittedName>
        <fullName evidence="7">Uncharacterized protein</fullName>
    </submittedName>
</protein>
<dbReference type="FunFam" id="3.30.710.10:FF:000096">
    <property type="entry name" value="Trithorax-like, isoform C"/>
    <property type="match status" value="1"/>
</dbReference>
<dbReference type="SMART" id="SM00225">
    <property type="entry name" value="BTB"/>
    <property type="match status" value="1"/>
</dbReference>
<dbReference type="InterPro" id="IPR036236">
    <property type="entry name" value="Znf_C2H2_sf"/>
</dbReference>
<dbReference type="InterPro" id="IPR011333">
    <property type="entry name" value="SKP1/BTB/POZ_sf"/>
</dbReference>
<dbReference type="AlphaFoldDB" id="A0A7R8VJ95"/>
<dbReference type="GO" id="GO:0048513">
    <property type="term" value="P:animal organ development"/>
    <property type="evidence" value="ECO:0007669"/>
    <property type="project" value="UniProtKB-ARBA"/>
</dbReference>
<dbReference type="PROSITE" id="PS50157">
    <property type="entry name" value="ZINC_FINGER_C2H2_2"/>
    <property type="match status" value="1"/>
</dbReference>
<evidence type="ECO:0000313" key="7">
    <source>
        <dbReference type="EMBL" id="CAD7198441.1"/>
    </source>
</evidence>
<dbReference type="GO" id="GO:0006357">
    <property type="term" value="P:regulation of transcription by RNA polymerase II"/>
    <property type="evidence" value="ECO:0007669"/>
    <property type="project" value="TreeGrafter"/>
</dbReference>
<keyword evidence="3" id="KW-0862">Zinc</keyword>
<evidence type="ECO:0000256" key="1">
    <source>
        <dbReference type="ARBA" id="ARBA00004123"/>
    </source>
</evidence>
<keyword evidence="3" id="KW-0479">Metal-binding</keyword>
<dbReference type="SUPFAM" id="SSF57667">
    <property type="entry name" value="beta-beta-alpha zinc fingers"/>
    <property type="match status" value="1"/>
</dbReference>
<dbReference type="SUPFAM" id="SSF54695">
    <property type="entry name" value="POZ domain"/>
    <property type="match status" value="1"/>
</dbReference>
<evidence type="ECO:0000256" key="3">
    <source>
        <dbReference type="PROSITE-ProRule" id="PRU00042"/>
    </source>
</evidence>
<dbReference type="GO" id="GO:0005634">
    <property type="term" value="C:nucleus"/>
    <property type="evidence" value="ECO:0007669"/>
    <property type="project" value="UniProtKB-SubCell"/>
</dbReference>
<feature type="domain" description="BTB" evidence="5">
    <location>
        <begin position="32"/>
        <end position="97"/>
    </location>
</feature>
<reference evidence="7" key="1">
    <citation type="submission" date="2020-11" db="EMBL/GenBank/DDBJ databases">
        <authorList>
            <person name="Tran Van P."/>
        </authorList>
    </citation>
    <scope>NUCLEOTIDE SEQUENCE</scope>
</reference>
<dbReference type="CDD" id="cd18315">
    <property type="entry name" value="BTB_POZ_BAB-like"/>
    <property type="match status" value="1"/>
</dbReference>
<sequence>MGSNQLYSLTWGDFGTSLVSTVQLLRCRGDLVDVTLAAGGRSFPAHKIVLCAASPLLLNLLKSTPCKHPVVMLAGVTAPDLEALLEFVYRGEVSIDPNQLPSLLQAAHCLNIQGLAPGTIAAEKPDDLSVTIPSTHEALTRDVINSFLPIRRRKRCKRRNSTGSGSGSGGKWSRQDVSTDTENRPLDQHCVTSDQDVLGSMADMAAKSEEVDDKPQLGADDQAAVATCSGGGKMRAASEQPGVCPLCGATLRQARNLRRHLLTSCKYRMMNPPLATTPALPLPADLEDSSNSLSRLSYVPMQPSIGSVSLESSMLLEGSSRESCKKNSVSDQPATCPLCGATLRQSRNLRRHLELLHFGAGRSMVKVRTRKSSTTSSTSSQHQQLMTTSAVDNPIQDSRVPSTSQTPPLSLASTIVQTQEMHISSPTTSHPNLVLPVSMPQMSHVMGPPHCQNQGHHPHLRHEELHIPQERVVGGLCEPSPVLGCMLPAMSSPHDPLFRQHHTDLLRGAGLYAETRIPSRAPDNPNLRQGVA</sequence>
<organism evidence="7">
    <name type="scientific">Timema douglasi</name>
    <name type="common">Walking stick</name>
    <dbReference type="NCBI Taxonomy" id="61478"/>
    <lineage>
        <taxon>Eukaryota</taxon>
        <taxon>Metazoa</taxon>
        <taxon>Ecdysozoa</taxon>
        <taxon>Arthropoda</taxon>
        <taxon>Hexapoda</taxon>
        <taxon>Insecta</taxon>
        <taxon>Pterygota</taxon>
        <taxon>Neoptera</taxon>
        <taxon>Polyneoptera</taxon>
        <taxon>Phasmatodea</taxon>
        <taxon>Timematodea</taxon>
        <taxon>Timematoidea</taxon>
        <taxon>Timematidae</taxon>
        <taxon>Timema</taxon>
    </lineage>
</organism>
<dbReference type="GO" id="GO:0008270">
    <property type="term" value="F:zinc ion binding"/>
    <property type="evidence" value="ECO:0007669"/>
    <property type="project" value="UniProtKB-KW"/>
</dbReference>
<feature type="domain" description="C2H2-type" evidence="6">
    <location>
        <begin position="334"/>
        <end position="362"/>
    </location>
</feature>
<dbReference type="PROSITE" id="PS50097">
    <property type="entry name" value="BTB"/>
    <property type="match status" value="1"/>
</dbReference>
<dbReference type="Gene3D" id="3.30.160.60">
    <property type="entry name" value="Classic Zinc Finger"/>
    <property type="match status" value="2"/>
</dbReference>
<dbReference type="GO" id="GO:0003006">
    <property type="term" value="P:developmental process involved in reproduction"/>
    <property type="evidence" value="ECO:0007669"/>
    <property type="project" value="UniProtKB-ARBA"/>
</dbReference>
<dbReference type="InterPro" id="IPR013087">
    <property type="entry name" value="Znf_C2H2_type"/>
</dbReference>
<name>A0A7R8VJ95_TIMDO</name>
<keyword evidence="3" id="KW-0863">Zinc-finger</keyword>
<dbReference type="PROSITE" id="PS00028">
    <property type="entry name" value="ZINC_FINGER_C2H2_1"/>
    <property type="match status" value="1"/>
</dbReference>
<feature type="compositionally biased region" description="Low complexity" evidence="4">
    <location>
        <begin position="372"/>
        <end position="387"/>
    </location>
</feature>
<dbReference type="PANTHER" id="PTHR23110">
    <property type="entry name" value="BTB DOMAIN TRANSCRIPTION FACTOR"/>
    <property type="match status" value="1"/>
</dbReference>
<dbReference type="InterPro" id="IPR000210">
    <property type="entry name" value="BTB/POZ_dom"/>
</dbReference>
<evidence type="ECO:0000256" key="2">
    <source>
        <dbReference type="ARBA" id="ARBA00023242"/>
    </source>
</evidence>
<dbReference type="PANTHER" id="PTHR23110:SF10">
    <property type="entry name" value="TRANSCRIPTION FACTOR GAGA"/>
    <property type="match status" value="1"/>
</dbReference>
<accession>A0A7R8VJ95</accession>
<comment type="subcellular location">
    <subcellularLocation>
        <location evidence="1">Nucleus</location>
    </subcellularLocation>
</comment>
<proteinExistence type="predicted"/>
<dbReference type="GO" id="GO:0048666">
    <property type="term" value="P:neuron development"/>
    <property type="evidence" value="ECO:0007669"/>
    <property type="project" value="UniProtKB-ARBA"/>
</dbReference>
<dbReference type="Gene3D" id="3.30.710.10">
    <property type="entry name" value="Potassium Channel Kv1.1, Chain A"/>
    <property type="match status" value="1"/>
</dbReference>
<dbReference type="InterPro" id="IPR015318">
    <property type="entry name" value="Znf_GAGA-bd_fac"/>
</dbReference>